<dbReference type="GO" id="GO:0043952">
    <property type="term" value="P:protein transport by the Sec complex"/>
    <property type="evidence" value="ECO:0007669"/>
    <property type="project" value="UniProtKB-UniRule"/>
</dbReference>
<sequence>MNLFPPDARFDFFGKRYFAYALSAILLLVAAGSLATKGLNLGLDFTGGVVIELGYPGGADIDAVRETLDAKGFENAVAQLFGSSESVMIRLPPTDDSHSRLADELLIAMQSETADVEMRRVEYVGPAVGKELFNAGGLALLVVLAGILVYVGFRFQVRLAGGAILALAHDLVVVLGIVSLLGLRFDLTVLAAFLALAGYSINDTIVVFDRIRENFQKMRKGTEKEVMNASVNQTMSRTVITSGTTFLTALALFVFGGEALSGFSLTLLLGIAIGTFSSIYVASAVSLDMGLKRQDLLRIDDKERLKQAEDSNTP</sequence>
<keyword evidence="12" id="KW-1185">Reference proteome</keyword>
<feature type="domain" description="Protein export membrane protein SecD/SecF C-terminal" evidence="10">
    <location>
        <begin position="112"/>
        <end position="290"/>
    </location>
</feature>
<dbReference type="KEGG" id="ghl:GM160_00395"/>
<evidence type="ECO:0000256" key="4">
    <source>
        <dbReference type="ARBA" id="ARBA00022692"/>
    </source>
</evidence>
<feature type="transmembrane region" description="Helical" evidence="9">
    <location>
        <begin position="132"/>
        <end position="153"/>
    </location>
</feature>
<dbReference type="EMBL" id="CP046415">
    <property type="protein sequence ID" value="QGT77462.1"/>
    <property type="molecule type" value="Genomic_DNA"/>
</dbReference>
<evidence type="ECO:0000256" key="7">
    <source>
        <dbReference type="ARBA" id="ARBA00023010"/>
    </source>
</evidence>
<feature type="transmembrane region" description="Helical" evidence="9">
    <location>
        <begin position="17"/>
        <end position="35"/>
    </location>
</feature>
<dbReference type="Pfam" id="PF07549">
    <property type="entry name" value="Sec_GG"/>
    <property type="match status" value="1"/>
</dbReference>
<keyword evidence="6 9" id="KW-1133">Transmembrane helix</keyword>
<dbReference type="SUPFAM" id="SSF82866">
    <property type="entry name" value="Multidrug efflux transporter AcrB transmembrane domain"/>
    <property type="match status" value="1"/>
</dbReference>
<dbReference type="InterPro" id="IPR048634">
    <property type="entry name" value="SecD_SecF_C"/>
</dbReference>
<reference evidence="11 12" key="1">
    <citation type="submission" date="2019-11" db="EMBL/GenBank/DDBJ databases">
        <authorList>
            <person name="Zhang J."/>
            <person name="Sun C."/>
        </authorList>
    </citation>
    <scope>NUCLEOTIDE SEQUENCE [LARGE SCALE GENOMIC DNA]</scope>
    <source>
        <strain evidence="12">sp2</strain>
    </source>
</reference>
<comment type="function">
    <text evidence="9">Part of the Sec protein translocase complex. Interacts with the SecYEG preprotein conducting channel. SecDF uses the proton motive force (PMF) to complete protein translocation after the ATP-dependent function of SecA.</text>
</comment>
<name>A0A6I6D7W3_9GAMM</name>
<evidence type="ECO:0000313" key="12">
    <source>
        <dbReference type="Proteomes" id="UP000427716"/>
    </source>
</evidence>
<evidence type="ECO:0000259" key="10">
    <source>
        <dbReference type="Pfam" id="PF02355"/>
    </source>
</evidence>
<protein>
    <recommendedName>
        <fullName evidence="9">Protein-export membrane protein SecF</fullName>
    </recommendedName>
</protein>
<dbReference type="InterPro" id="IPR005665">
    <property type="entry name" value="SecF_bac"/>
</dbReference>
<evidence type="ECO:0000256" key="9">
    <source>
        <dbReference type="HAMAP-Rule" id="MF_01464"/>
    </source>
</evidence>
<comment type="similarity">
    <text evidence="9">Belongs to the SecD/SecF family. SecF subfamily.</text>
</comment>
<keyword evidence="2 9" id="KW-0813">Transport</keyword>
<dbReference type="GO" id="GO:0015450">
    <property type="term" value="F:protein-transporting ATPase activity"/>
    <property type="evidence" value="ECO:0007669"/>
    <property type="project" value="InterPro"/>
</dbReference>
<dbReference type="InterPro" id="IPR022646">
    <property type="entry name" value="SecD/SecF_CS"/>
</dbReference>
<dbReference type="RefSeq" id="WP_156227304.1">
    <property type="nucleotide sequence ID" value="NZ_CP046415.1"/>
</dbReference>
<feature type="transmembrane region" description="Helical" evidence="9">
    <location>
        <begin position="187"/>
        <end position="208"/>
    </location>
</feature>
<proteinExistence type="inferred from homology"/>
<dbReference type="HAMAP" id="MF_01464_B">
    <property type="entry name" value="SecF_B"/>
    <property type="match status" value="1"/>
</dbReference>
<feature type="transmembrane region" description="Helical" evidence="9">
    <location>
        <begin position="160"/>
        <end position="181"/>
    </location>
</feature>
<comment type="subunit">
    <text evidence="9">Forms a complex with SecD. Part of the essential Sec protein translocation apparatus which comprises SecA, SecYEG and auxiliary proteins SecDF-YajC and YidC.</text>
</comment>
<dbReference type="GO" id="GO:0005886">
    <property type="term" value="C:plasma membrane"/>
    <property type="evidence" value="ECO:0007669"/>
    <property type="project" value="UniProtKB-SubCell"/>
</dbReference>
<keyword evidence="4 9" id="KW-0812">Transmembrane</keyword>
<dbReference type="PANTHER" id="PTHR30081:SF8">
    <property type="entry name" value="PROTEIN TRANSLOCASE SUBUNIT SECF"/>
    <property type="match status" value="1"/>
</dbReference>
<evidence type="ECO:0000256" key="2">
    <source>
        <dbReference type="ARBA" id="ARBA00022448"/>
    </source>
</evidence>
<evidence type="ECO:0000256" key="8">
    <source>
        <dbReference type="ARBA" id="ARBA00023136"/>
    </source>
</evidence>
<comment type="subcellular location">
    <subcellularLocation>
        <location evidence="1 9">Cell membrane</location>
        <topology evidence="1 9">Multi-pass membrane protein</topology>
    </subcellularLocation>
</comment>
<dbReference type="InterPro" id="IPR055344">
    <property type="entry name" value="SecD_SecF_C_bact"/>
</dbReference>
<dbReference type="GO" id="GO:0065002">
    <property type="term" value="P:intracellular protein transmembrane transport"/>
    <property type="evidence" value="ECO:0007669"/>
    <property type="project" value="UniProtKB-UniRule"/>
</dbReference>
<evidence type="ECO:0000256" key="6">
    <source>
        <dbReference type="ARBA" id="ARBA00022989"/>
    </source>
</evidence>
<dbReference type="AlphaFoldDB" id="A0A6I6D7W3"/>
<dbReference type="Proteomes" id="UP000427716">
    <property type="component" value="Chromosome"/>
</dbReference>
<gene>
    <name evidence="9 11" type="primary">secF</name>
    <name evidence="11" type="ORF">GM160_00395</name>
</gene>
<dbReference type="PANTHER" id="PTHR30081">
    <property type="entry name" value="PROTEIN-EXPORT MEMBRANE PROTEIN SEC"/>
    <property type="match status" value="1"/>
</dbReference>
<evidence type="ECO:0000313" key="11">
    <source>
        <dbReference type="EMBL" id="QGT77462.1"/>
    </source>
</evidence>
<dbReference type="InterPro" id="IPR022645">
    <property type="entry name" value="SecD/SecF_bac"/>
</dbReference>
<evidence type="ECO:0000256" key="3">
    <source>
        <dbReference type="ARBA" id="ARBA00022475"/>
    </source>
</evidence>
<organism evidence="11 12">
    <name type="scientific">Guyparkeria halophila</name>
    <dbReference type="NCBI Taxonomy" id="47960"/>
    <lineage>
        <taxon>Bacteria</taxon>
        <taxon>Pseudomonadati</taxon>
        <taxon>Pseudomonadota</taxon>
        <taxon>Gammaproteobacteria</taxon>
        <taxon>Chromatiales</taxon>
        <taxon>Thioalkalibacteraceae</taxon>
        <taxon>Guyparkeria</taxon>
    </lineage>
</organism>
<dbReference type="NCBIfam" id="TIGR00916">
    <property type="entry name" value="2A0604s01"/>
    <property type="match status" value="1"/>
</dbReference>
<feature type="transmembrane region" description="Helical" evidence="9">
    <location>
        <begin position="239"/>
        <end position="257"/>
    </location>
</feature>
<evidence type="ECO:0000256" key="1">
    <source>
        <dbReference type="ARBA" id="ARBA00004651"/>
    </source>
</evidence>
<dbReference type="InterPro" id="IPR022813">
    <property type="entry name" value="SecD/SecF_arch_bac"/>
</dbReference>
<dbReference type="PRINTS" id="PR01755">
    <property type="entry name" value="SECFTRNLCASE"/>
</dbReference>
<feature type="transmembrane region" description="Helical" evidence="9">
    <location>
        <begin position="263"/>
        <end position="287"/>
    </location>
</feature>
<keyword evidence="5 9" id="KW-0653">Protein transport</keyword>
<keyword evidence="3 9" id="KW-1003">Cell membrane</keyword>
<dbReference type="NCBIfam" id="TIGR00966">
    <property type="entry name" value="transloc_SecF"/>
    <property type="match status" value="1"/>
</dbReference>
<dbReference type="Gene3D" id="1.20.1640.10">
    <property type="entry name" value="Multidrug efflux transporter AcrB transmembrane domain"/>
    <property type="match status" value="1"/>
</dbReference>
<dbReference type="GO" id="GO:0006605">
    <property type="term" value="P:protein targeting"/>
    <property type="evidence" value="ECO:0007669"/>
    <property type="project" value="UniProtKB-UniRule"/>
</dbReference>
<accession>A0A6I6D7W3</accession>
<keyword evidence="7 9" id="KW-0811">Translocation</keyword>
<evidence type="ECO:0000256" key="5">
    <source>
        <dbReference type="ARBA" id="ARBA00022927"/>
    </source>
</evidence>
<keyword evidence="8 9" id="KW-0472">Membrane</keyword>
<dbReference type="Pfam" id="PF02355">
    <property type="entry name" value="SecD_SecF_C"/>
    <property type="match status" value="1"/>
</dbReference>